<proteinExistence type="predicted"/>
<dbReference type="InterPro" id="IPR036875">
    <property type="entry name" value="Znf_CCHC_sf"/>
</dbReference>
<dbReference type="GO" id="GO:0003676">
    <property type="term" value="F:nucleic acid binding"/>
    <property type="evidence" value="ECO:0007669"/>
    <property type="project" value="InterPro"/>
</dbReference>
<dbReference type="EMBL" id="CAMAPE010000077">
    <property type="protein sequence ID" value="CAH9118884.1"/>
    <property type="molecule type" value="Genomic_DNA"/>
</dbReference>
<gene>
    <name evidence="1" type="ORF">CEURO_LOCUS22120</name>
</gene>
<sequence length="153" mass="17083">MDVMTFISCLSPRYSNSLPLLMSHIASQSLASTYHLAQEMYTDNSVTQSSTGTDASSFTAFNAQNNGKGVNHKYDPNKKIQCHYCKEYGHTKYNCPNRMPESYPPPRPPRAQITSIDDTTEVYPEASGQVASTPCAITSHPGTRDELVDWHRF</sequence>
<evidence type="ECO:0000313" key="1">
    <source>
        <dbReference type="EMBL" id="CAH9118884.1"/>
    </source>
</evidence>
<evidence type="ECO:0008006" key="3">
    <source>
        <dbReference type="Google" id="ProtNLM"/>
    </source>
</evidence>
<dbReference type="SUPFAM" id="SSF57756">
    <property type="entry name" value="Retrovirus zinc finger-like domains"/>
    <property type="match status" value="1"/>
</dbReference>
<organism evidence="1 2">
    <name type="scientific">Cuscuta europaea</name>
    <name type="common">European dodder</name>
    <dbReference type="NCBI Taxonomy" id="41803"/>
    <lineage>
        <taxon>Eukaryota</taxon>
        <taxon>Viridiplantae</taxon>
        <taxon>Streptophyta</taxon>
        <taxon>Embryophyta</taxon>
        <taxon>Tracheophyta</taxon>
        <taxon>Spermatophyta</taxon>
        <taxon>Magnoliopsida</taxon>
        <taxon>eudicotyledons</taxon>
        <taxon>Gunneridae</taxon>
        <taxon>Pentapetalae</taxon>
        <taxon>asterids</taxon>
        <taxon>lamiids</taxon>
        <taxon>Solanales</taxon>
        <taxon>Convolvulaceae</taxon>
        <taxon>Cuscuteae</taxon>
        <taxon>Cuscuta</taxon>
        <taxon>Cuscuta subgen. Cuscuta</taxon>
    </lineage>
</organism>
<dbReference type="Gene3D" id="4.10.60.10">
    <property type="entry name" value="Zinc finger, CCHC-type"/>
    <property type="match status" value="1"/>
</dbReference>
<reference evidence="1" key="1">
    <citation type="submission" date="2022-07" db="EMBL/GenBank/DDBJ databases">
        <authorList>
            <person name="Macas J."/>
            <person name="Novak P."/>
            <person name="Neumann P."/>
        </authorList>
    </citation>
    <scope>NUCLEOTIDE SEQUENCE</scope>
</reference>
<name>A0A9P1A078_CUSEU</name>
<comment type="caution">
    <text evidence="1">The sequence shown here is derived from an EMBL/GenBank/DDBJ whole genome shotgun (WGS) entry which is preliminary data.</text>
</comment>
<keyword evidence="2" id="KW-1185">Reference proteome</keyword>
<accession>A0A9P1A078</accession>
<dbReference type="AlphaFoldDB" id="A0A9P1A078"/>
<evidence type="ECO:0000313" key="2">
    <source>
        <dbReference type="Proteomes" id="UP001152484"/>
    </source>
</evidence>
<dbReference type="Proteomes" id="UP001152484">
    <property type="component" value="Unassembled WGS sequence"/>
</dbReference>
<protein>
    <recommendedName>
        <fullName evidence="3">CCHC-type domain-containing protein</fullName>
    </recommendedName>
</protein>
<dbReference type="GO" id="GO:0008270">
    <property type="term" value="F:zinc ion binding"/>
    <property type="evidence" value="ECO:0007669"/>
    <property type="project" value="InterPro"/>
</dbReference>